<comment type="caution">
    <text evidence="3">The sequence shown here is derived from an EMBL/GenBank/DDBJ whole genome shotgun (WGS) entry which is preliminary data.</text>
</comment>
<dbReference type="AlphaFoldDB" id="A0A7K2IZB5"/>
<dbReference type="NCBIfam" id="TIGR01764">
    <property type="entry name" value="excise"/>
    <property type="match status" value="1"/>
</dbReference>
<dbReference type="InterPro" id="IPR041657">
    <property type="entry name" value="HTH_17"/>
</dbReference>
<evidence type="ECO:0000259" key="2">
    <source>
        <dbReference type="Pfam" id="PF12728"/>
    </source>
</evidence>
<name>A0A7K2IZB5_9ACTN</name>
<feature type="domain" description="Helix-turn-helix" evidence="2">
    <location>
        <begin position="5"/>
        <end position="50"/>
    </location>
</feature>
<accession>A0A7K2IZB5</accession>
<evidence type="ECO:0000313" key="3">
    <source>
        <dbReference type="EMBL" id="MYR35320.1"/>
    </source>
</evidence>
<dbReference type="Proteomes" id="UP000467124">
    <property type="component" value="Unassembled WGS sequence"/>
</dbReference>
<dbReference type="SUPFAM" id="SSF46955">
    <property type="entry name" value="Putative DNA-binding domain"/>
    <property type="match status" value="1"/>
</dbReference>
<dbReference type="Gene3D" id="1.10.1660.10">
    <property type="match status" value="1"/>
</dbReference>
<dbReference type="GO" id="GO:0003677">
    <property type="term" value="F:DNA binding"/>
    <property type="evidence" value="ECO:0007669"/>
    <property type="project" value="InterPro"/>
</dbReference>
<evidence type="ECO:0000256" key="1">
    <source>
        <dbReference type="SAM" id="MobiDB-lite"/>
    </source>
</evidence>
<sequence>MTRQYYSVDQVAELLGLHVKTVRAYVREGRLPATRIGKQYRIHRKDLVDFTGGSPDGDEEERRTRPRVEASTVLQIDDVDDATADRLSTLVTSAGIGVSENASRVHAQVVRDPERGRVKIVLVGDLEGTARLMEYVRSLVHDDL</sequence>
<reference evidence="3 4" key="1">
    <citation type="journal article" date="2019" name="Nat. Commun.">
        <title>The antimicrobial potential of Streptomyces from insect microbiomes.</title>
        <authorList>
            <person name="Chevrette M.G."/>
            <person name="Carlson C.M."/>
            <person name="Ortega H.E."/>
            <person name="Thomas C."/>
            <person name="Ananiev G.E."/>
            <person name="Barns K.J."/>
            <person name="Book A.J."/>
            <person name="Cagnazzo J."/>
            <person name="Carlos C."/>
            <person name="Flanigan W."/>
            <person name="Grubbs K.J."/>
            <person name="Horn H.A."/>
            <person name="Hoffmann F.M."/>
            <person name="Klassen J.L."/>
            <person name="Knack J.J."/>
            <person name="Lewin G.R."/>
            <person name="McDonald B.R."/>
            <person name="Muller L."/>
            <person name="Melo W.G.P."/>
            <person name="Pinto-Tomas A.A."/>
            <person name="Schmitz A."/>
            <person name="Wendt-Pienkowski E."/>
            <person name="Wildman S."/>
            <person name="Zhao M."/>
            <person name="Zhang F."/>
            <person name="Bugni T.S."/>
            <person name="Andes D.R."/>
            <person name="Pupo M.T."/>
            <person name="Currie C.R."/>
        </authorList>
    </citation>
    <scope>NUCLEOTIDE SEQUENCE [LARGE SCALE GENOMIC DNA]</scope>
    <source>
        <strain evidence="3 4">SID5840</strain>
    </source>
</reference>
<organism evidence="3 4">
    <name type="scientific">Nocardiopsis alba</name>
    <dbReference type="NCBI Taxonomy" id="53437"/>
    <lineage>
        <taxon>Bacteria</taxon>
        <taxon>Bacillati</taxon>
        <taxon>Actinomycetota</taxon>
        <taxon>Actinomycetes</taxon>
        <taxon>Streptosporangiales</taxon>
        <taxon>Nocardiopsidaceae</taxon>
        <taxon>Nocardiopsis</taxon>
    </lineage>
</organism>
<dbReference type="InterPro" id="IPR010093">
    <property type="entry name" value="SinI_DNA-bd"/>
</dbReference>
<dbReference type="EMBL" id="WWHY01000001">
    <property type="protein sequence ID" value="MYR35320.1"/>
    <property type="molecule type" value="Genomic_DNA"/>
</dbReference>
<proteinExistence type="predicted"/>
<dbReference type="RefSeq" id="WP_161112009.1">
    <property type="nucleotide sequence ID" value="NZ_CBDRHC010000002.1"/>
</dbReference>
<protein>
    <submittedName>
        <fullName evidence="3">Helix-turn-helix domain-containing protein</fullName>
    </submittedName>
</protein>
<evidence type="ECO:0000313" key="4">
    <source>
        <dbReference type="Proteomes" id="UP000467124"/>
    </source>
</evidence>
<dbReference type="Pfam" id="PF12728">
    <property type="entry name" value="HTH_17"/>
    <property type="match status" value="1"/>
</dbReference>
<feature type="region of interest" description="Disordered" evidence="1">
    <location>
        <begin position="48"/>
        <end position="67"/>
    </location>
</feature>
<dbReference type="InterPro" id="IPR009061">
    <property type="entry name" value="DNA-bd_dom_put_sf"/>
</dbReference>
<gene>
    <name evidence="3" type="ORF">GTW20_24415</name>
</gene>